<evidence type="ECO:0000313" key="2">
    <source>
        <dbReference type="Proteomes" id="UP000492821"/>
    </source>
</evidence>
<accession>A0A7E4WCX1</accession>
<reference evidence="2" key="1">
    <citation type="journal article" date="2013" name="Genetics">
        <title>The draft genome and transcriptome of Panagrellus redivivus are shaped by the harsh demands of a free-living lifestyle.</title>
        <authorList>
            <person name="Srinivasan J."/>
            <person name="Dillman A.R."/>
            <person name="Macchietto M.G."/>
            <person name="Heikkinen L."/>
            <person name="Lakso M."/>
            <person name="Fracchia K.M."/>
            <person name="Antoshechkin I."/>
            <person name="Mortazavi A."/>
            <person name="Wong G."/>
            <person name="Sternberg P.W."/>
        </authorList>
    </citation>
    <scope>NUCLEOTIDE SEQUENCE [LARGE SCALE GENOMIC DNA]</scope>
    <source>
        <strain evidence="2">MT8872</strain>
    </source>
</reference>
<name>A0A7E4WCX1_PANRE</name>
<sequence length="228" mass="24223">MAQLTLIFVCFLSLIIYSVTGCLPTSTASSSGGEIPIPTTQIPTVSSMVPTTAMTTTPTTTTTKAPCDQKENLALFYHQEDVDLLYRDANPVSSCLDCDGGHAEYFESAAFARPGINTNAEIGPVGAPDCPNLCVCGWDGECFRPTSSTISVSFYPYCNEGTCAMYVLIRGDRYEGLRSTTTSTVYTAGDQRTGFNPGQIGYKVVTDPSYFTAKSVGCSNCSPTSCSG</sequence>
<dbReference type="WBParaSite" id="Pan_g970.t1">
    <property type="protein sequence ID" value="Pan_g970.t1"/>
    <property type="gene ID" value="Pan_g970"/>
</dbReference>
<evidence type="ECO:0000313" key="3">
    <source>
        <dbReference type="WBParaSite" id="Pan_g970.t1"/>
    </source>
</evidence>
<feature type="chain" id="PRO_5028867279" evidence="1">
    <location>
        <begin position="22"/>
        <end position="228"/>
    </location>
</feature>
<evidence type="ECO:0000256" key="1">
    <source>
        <dbReference type="SAM" id="SignalP"/>
    </source>
</evidence>
<proteinExistence type="predicted"/>
<reference evidence="3" key="2">
    <citation type="submission" date="2020-10" db="UniProtKB">
        <authorList>
            <consortium name="WormBaseParasite"/>
        </authorList>
    </citation>
    <scope>IDENTIFICATION</scope>
</reference>
<dbReference type="Proteomes" id="UP000492821">
    <property type="component" value="Unassembled WGS sequence"/>
</dbReference>
<protein>
    <submittedName>
        <fullName evidence="3">Secreted protein</fullName>
    </submittedName>
</protein>
<dbReference type="AlphaFoldDB" id="A0A7E4WCX1"/>
<organism evidence="2 3">
    <name type="scientific">Panagrellus redivivus</name>
    <name type="common">Microworm</name>
    <dbReference type="NCBI Taxonomy" id="6233"/>
    <lineage>
        <taxon>Eukaryota</taxon>
        <taxon>Metazoa</taxon>
        <taxon>Ecdysozoa</taxon>
        <taxon>Nematoda</taxon>
        <taxon>Chromadorea</taxon>
        <taxon>Rhabditida</taxon>
        <taxon>Tylenchina</taxon>
        <taxon>Panagrolaimomorpha</taxon>
        <taxon>Panagrolaimoidea</taxon>
        <taxon>Panagrolaimidae</taxon>
        <taxon>Panagrellus</taxon>
    </lineage>
</organism>
<keyword evidence="1" id="KW-0732">Signal</keyword>
<keyword evidence="2" id="KW-1185">Reference proteome</keyword>
<feature type="signal peptide" evidence="1">
    <location>
        <begin position="1"/>
        <end position="21"/>
    </location>
</feature>